<keyword evidence="2" id="KW-1133">Transmembrane helix</keyword>
<feature type="transmembrane region" description="Helical" evidence="2">
    <location>
        <begin position="112"/>
        <end position="132"/>
    </location>
</feature>
<dbReference type="Proteomes" id="UP001501736">
    <property type="component" value="Unassembled WGS sequence"/>
</dbReference>
<evidence type="ECO:0008006" key="5">
    <source>
        <dbReference type="Google" id="ProtNLM"/>
    </source>
</evidence>
<gene>
    <name evidence="3" type="ORF">GCM10020260_03270</name>
</gene>
<protein>
    <recommendedName>
        <fullName evidence="5">DedA family protein</fullName>
    </recommendedName>
</protein>
<feature type="transmembrane region" description="Helical" evidence="2">
    <location>
        <begin position="83"/>
        <end position="106"/>
    </location>
</feature>
<reference evidence="4" key="1">
    <citation type="journal article" date="2019" name="Int. J. Syst. Evol. Microbiol.">
        <title>The Global Catalogue of Microorganisms (GCM) 10K type strain sequencing project: providing services to taxonomists for standard genome sequencing and annotation.</title>
        <authorList>
            <consortium name="The Broad Institute Genomics Platform"/>
            <consortium name="The Broad Institute Genome Sequencing Center for Infectious Disease"/>
            <person name="Wu L."/>
            <person name="Ma J."/>
        </authorList>
    </citation>
    <scope>NUCLEOTIDE SEQUENCE [LARGE SCALE GENOMIC DNA]</scope>
    <source>
        <strain evidence="4">JCM 11483</strain>
    </source>
</reference>
<feature type="region of interest" description="Disordered" evidence="1">
    <location>
        <begin position="1"/>
        <end position="23"/>
    </location>
</feature>
<evidence type="ECO:0000313" key="4">
    <source>
        <dbReference type="Proteomes" id="UP001501736"/>
    </source>
</evidence>
<name>A0ABP6RB97_9MICC</name>
<sequence length="215" mass="21991">MHCAGRALRRWGRGGPSHGGPLRRLARRMTGRSGAVEVRSATADLLRRRGGVAVLAGRFLPGGRTAVSTATGLVGYPCGRFHVFAAVGAVLWAGYMIALGSLGGIVFADSPWLGVLCGLGLAALVAAGGELARRLAAQRRISKSASGSAERSSSVAGRTASSSTTACWGPRRHQATNSSTASGSPAARSSTAPSAALRTQPASPSWTARDWAEAR</sequence>
<comment type="caution">
    <text evidence="3">The sequence shown here is derived from an EMBL/GenBank/DDBJ whole genome shotgun (WGS) entry which is preliminary data.</text>
</comment>
<organism evidence="3 4">
    <name type="scientific">Nesterenkonia halobia</name>
    <dbReference type="NCBI Taxonomy" id="37922"/>
    <lineage>
        <taxon>Bacteria</taxon>
        <taxon>Bacillati</taxon>
        <taxon>Actinomycetota</taxon>
        <taxon>Actinomycetes</taxon>
        <taxon>Micrococcales</taxon>
        <taxon>Micrococcaceae</taxon>
        <taxon>Nesterenkonia</taxon>
    </lineage>
</organism>
<keyword evidence="2" id="KW-0472">Membrane</keyword>
<evidence type="ECO:0000256" key="2">
    <source>
        <dbReference type="SAM" id="Phobius"/>
    </source>
</evidence>
<evidence type="ECO:0000256" key="1">
    <source>
        <dbReference type="SAM" id="MobiDB-lite"/>
    </source>
</evidence>
<keyword evidence="2" id="KW-0812">Transmembrane</keyword>
<evidence type="ECO:0000313" key="3">
    <source>
        <dbReference type="EMBL" id="GAA3279801.1"/>
    </source>
</evidence>
<feature type="compositionally biased region" description="Low complexity" evidence="1">
    <location>
        <begin position="147"/>
        <end position="166"/>
    </location>
</feature>
<feature type="compositionally biased region" description="Low complexity" evidence="1">
    <location>
        <begin position="178"/>
        <end position="196"/>
    </location>
</feature>
<keyword evidence="4" id="KW-1185">Reference proteome</keyword>
<dbReference type="EMBL" id="BAAAYG010000002">
    <property type="protein sequence ID" value="GAA3279801.1"/>
    <property type="molecule type" value="Genomic_DNA"/>
</dbReference>
<feature type="region of interest" description="Disordered" evidence="1">
    <location>
        <begin position="147"/>
        <end position="215"/>
    </location>
</feature>
<proteinExistence type="predicted"/>
<accession>A0ABP6RB97</accession>